<dbReference type="PANTHER" id="PTHR12993:SF30">
    <property type="entry name" value="N-ACETYL-ALPHA-D-GLUCOSAMINYL L-MALATE DEACETYLASE 1"/>
    <property type="match status" value="1"/>
</dbReference>
<dbReference type="Pfam" id="PF02585">
    <property type="entry name" value="PIG-L"/>
    <property type="match status" value="1"/>
</dbReference>
<dbReference type="EMBL" id="ALWO02000010">
    <property type="protein sequence ID" value="EOZ99863.1"/>
    <property type="molecule type" value="Genomic_DNA"/>
</dbReference>
<dbReference type="eggNOG" id="COG2120">
    <property type="taxonomic scope" value="Bacteria"/>
</dbReference>
<feature type="chain" id="PRO_5004496325" description="N-acetylglucosaminyl deacetylase, LmbE family" evidence="1">
    <location>
        <begin position="22"/>
        <end position="292"/>
    </location>
</feature>
<dbReference type="Proteomes" id="UP000006073">
    <property type="component" value="Unassembled WGS sequence"/>
</dbReference>
<keyword evidence="1" id="KW-0732">Signal</keyword>
<organism evidence="2 3">
    <name type="scientific">Indibacter alkaliphilus (strain CCUG 57479 / KCTC 22604 / LW1)</name>
    <dbReference type="NCBI Taxonomy" id="1189612"/>
    <lineage>
        <taxon>Bacteria</taxon>
        <taxon>Pseudomonadati</taxon>
        <taxon>Bacteroidota</taxon>
        <taxon>Cytophagia</taxon>
        <taxon>Cytophagales</taxon>
        <taxon>Cyclobacteriaceae</taxon>
    </lineage>
</organism>
<evidence type="ECO:0000256" key="1">
    <source>
        <dbReference type="SAM" id="SignalP"/>
    </source>
</evidence>
<dbReference type="RefSeq" id="WP_009036401.1">
    <property type="nucleotide sequence ID" value="NZ_ALWO02000010.1"/>
</dbReference>
<evidence type="ECO:0000313" key="2">
    <source>
        <dbReference type="EMBL" id="EOZ99863.1"/>
    </source>
</evidence>
<name>S2EBY3_INDAL</name>
<dbReference type="PANTHER" id="PTHR12993">
    <property type="entry name" value="N-ACETYLGLUCOSAMINYL-PHOSPHATIDYLINOSITOL DE-N-ACETYLASE-RELATED"/>
    <property type="match status" value="1"/>
</dbReference>
<dbReference type="GO" id="GO:0016811">
    <property type="term" value="F:hydrolase activity, acting on carbon-nitrogen (but not peptide) bonds, in linear amides"/>
    <property type="evidence" value="ECO:0007669"/>
    <property type="project" value="TreeGrafter"/>
</dbReference>
<evidence type="ECO:0008006" key="4">
    <source>
        <dbReference type="Google" id="ProtNLM"/>
    </source>
</evidence>
<dbReference type="Gene3D" id="3.40.50.10320">
    <property type="entry name" value="LmbE-like"/>
    <property type="match status" value="1"/>
</dbReference>
<dbReference type="InterPro" id="IPR024078">
    <property type="entry name" value="LmbE-like_dom_sf"/>
</dbReference>
<reference evidence="2 3" key="1">
    <citation type="journal article" date="2013" name="Genome Announc.">
        <title>Draft Genome Sequence of Indibacter alkaliphilus Strain LW1T, Isolated from Lonar Lake, a Haloalkaline Lake in the Buldana District of Maharashtra, India.</title>
        <authorList>
            <person name="Singh A."/>
            <person name="Kumar Jangir P."/>
            <person name="Sharma R."/>
            <person name="Singh A."/>
            <person name="Kumar Pinnaka A."/>
            <person name="Shivaji S."/>
        </authorList>
    </citation>
    <scope>NUCLEOTIDE SEQUENCE [LARGE SCALE GENOMIC DNA]</scope>
    <source>
        <strain evidence="3">CCUG 57479 / KCTC 22604 / LW1</strain>
    </source>
</reference>
<dbReference type="STRING" id="1189612.A33Q_0282"/>
<sequence>MKNALVLFLLMLCGFYFPVNAQEKPLKILMIGAHPDDCDIKGGGTAALFSAMGHQVKFISVTNGDAGHMDMGGGVLAKRRMAESQESAKRLGITYDVLDHHDGELLATLPIRLEIIRKIREWDADVVISHRANDYHPDHRYTAILVQDAAFMVGVPNIAADTPPLKKNPVFLYFQDNFQKPYPFRADIAIDISEVIDQKINAMDAHESQFYEWLPWIANDPDPIPEGKDARLAWLKKKRTSAPQPKVREALEKWYGKEKASGVQFVEAFEICEYGTQPGEEEIKRLFPMLPR</sequence>
<evidence type="ECO:0000313" key="3">
    <source>
        <dbReference type="Proteomes" id="UP000006073"/>
    </source>
</evidence>
<gene>
    <name evidence="2" type="ORF">A33Q_0282</name>
</gene>
<comment type="caution">
    <text evidence="2">The sequence shown here is derived from an EMBL/GenBank/DDBJ whole genome shotgun (WGS) entry which is preliminary data.</text>
</comment>
<feature type="signal peptide" evidence="1">
    <location>
        <begin position="1"/>
        <end position="21"/>
    </location>
</feature>
<accession>S2EBY3</accession>
<proteinExistence type="predicted"/>
<dbReference type="SUPFAM" id="SSF102588">
    <property type="entry name" value="LmbE-like"/>
    <property type="match status" value="1"/>
</dbReference>
<protein>
    <recommendedName>
        <fullName evidence="4">N-acetylglucosaminyl deacetylase, LmbE family</fullName>
    </recommendedName>
</protein>
<keyword evidence="3" id="KW-1185">Reference proteome</keyword>
<dbReference type="InterPro" id="IPR003737">
    <property type="entry name" value="GlcNAc_PI_deacetylase-related"/>
</dbReference>
<dbReference type="OrthoDB" id="9790023at2"/>
<dbReference type="AlphaFoldDB" id="S2EBY3"/>